<dbReference type="GO" id="GO:0030288">
    <property type="term" value="C:outer membrane-bounded periplasmic space"/>
    <property type="evidence" value="ECO:0007669"/>
    <property type="project" value="TreeGrafter"/>
</dbReference>
<protein>
    <submittedName>
        <fullName evidence="5">Ribose transport system substrate-binding protein/D-xylose transport system substrate-binding protein</fullName>
    </submittedName>
</protein>
<feature type="domain" description="Periplasmic binding protein" evidence="4">
    <location>
        <begin position="42"/>
        <end position="297"/>
    </location>
</feature>
<feature type="signal peptide" evidence="3">
    <location>
        <begin position="1"/>
        <end position="24"/>
    </location>
</feature>
<dbReference type="RefSeq" id="WP_109686445.1">
    <property type="nucleotide sequence ID" value="NZ_QGGL01000002.1"/>
</dbReference>
<dbReference type="InterPro" id="IPR025997">
    <property type="entry name" value="SBP_2_dom"/>
</dbReference>
<proteinExistence type="predicted"/>
<dbReference type="Proteomes" id="UP000245634">
    <property type="component" value="Unassembled WGS sequence"/>
</dbReference>
<dbReference type="AlphaFoldDB" id="A0A316DFN7"/>
<dbReference type="PANTHER" id="PTHR30036">
    <property type="entry name" value="D-XYLOSE-BINDING PERIPLASMIC PROTEIN"/>
    <property type="match status" value="1"/>
</dbReference>
<dbReference type="OrthoDB" id="9814427at2"/>
<dbReference type="SUPFAM" id="SSF53822">
    <property type="entry name" value="Periplasmic binding protein-like I"/>
    <property type="match status" value="1"/>
</dbReference>
<evidence type="ECO:0000313" key="6">
    <source>
        <dbReference type="Proteomes" id="UP000245634"/>
    </source>
</evidence>
<dbReference type="PROSITE" id="PS51257">
    <property type="entry name" value="PROKAR_LIPOPROTEIN"/>
    <property type="match status" value="1"/>
</dbReference>
<accession>A0A316DFN7</accession>
<dbReference type="InterPro" id="IPR050555">
    <property type="entry name" value="Bact_Solute-Bind_Prot2"/>
</dbReference>
<comment type="subcellular location">
    <subcellularLocation>
        <location evidence="1">Cell envelope</location>
    </subcellularLocation>
</comment>
<gene>
    <name evidence="5" type="ORF">C7459_102286</name>
</gene>
<keyword evidence="6" id="KW-1185">Reference proteome</keyword>
<feature type="chain" id="PRO_5016252577" evidence="3">
    <location>
        <begin position="25"/>
        <end position="345"/>
    </location>
</feature>
<keyword evidence="2 3" id="KW-0732">Signal</keyword>
<organism evidence="5 6">
    <name type="scientific">Tumebacillus permanentifrigoris</name>
    <dbReference type="NCBI Taxonomy" id="378543"/>
    <lineage>
        <taxon>Bacteria</taxon>
        <taxon>Bacillati</taxon>
        <taxon>Bacillota</taxon>
        <taxon>Bacilli</taxon>
        <taxon>Bacillales</taxon>
        <taxon>Alicyclobacillaceae</taxon>
        <taxon>Tumebacillus</taxon>
    </lineage>
</organism>
<dbReference type="PANTHER" id="PTHR30036:SF1">
    <property type="entry name" value="D-XYLOSE-BINDING PERIPLASMIC PROTEIN"/>
    <property type="match status" value="1"/>
</dbReference>
<dbReference type="GO" id="GO:0030246">
    <property type="term" value="F:carbohydrate binding"/>
    <property type="evidence" value="ECO:0007669"/>
    <property type="project" value="TreeGrafter"/>
</dbReference>
<reference evidence="5 6" key="1">
    <citation type="submission" date="2018-05" db="EMBL/GenBank/DDBJ databases">
        <title>Genomic Encyclopedia of Type Strains, Phase IV (KMG-IV): sequencing the most valuable type-strain genomes for metagenomic binning, comparative biology and taxonomic classification.</title>
        <authorList>
            <person name="Goeker M."/>
        </authorList>
    </citation>
    <scope>NUCLEOTIDE SEQUENCE [LARGE SCALE GENOMIC DNA]</scope>
    <source>
        <strain evidence="5 6">DSM 18773</strain>
    </source>
</reference>
<comment type="caution">
    <text evidence="5">The sequence shown here is derived from an EMBL/GenBank/DDBJ whole genome shotgun (WGS) entry which is preliminary data.</text>
</comment>
<evidence type="ECO:0000313" key="5">
    <source>
        <dbReference type="EMBL" id="PWK16039.1"/>
    </source>
</evidence>
<evidence type="ECO:0000256" key="3">
    <source>
        <dbReference type="SAM" id="SignalP"/>
    </source>
</evidence>
<sequence length="345" mass="36867">MKKLSTLMLSLLLVFALVLTGCGSKDTSGTASTDTGKKKIKIGVSVATSQEAVYKFMEQAMRDNIDKDGVELEWVSANNDANKQMGDVENLIAKKVDVIILHAVNTGTAKNIVKKADAAKIPVVAMDRLPDNSKVTAYVTADSFKVGQTQAEFILKQLNNKGNVVILEGEAGNSVAKQITDGNKDMLSKQPDVKIIADQPHQGWARDKALATIENLIAKGEKIDAVLANNSGMAMGAVQALKAKGLIDKVSVIGSDADKDASTSIMHNELRADIDKKPYDLGLGAYKIAVATAKGEKWQDTVTGLGTASTTDNGEAGKVDVLLTPIKLITKDNVKDMEQRWGKLE</sequence>
<evidence type="ECO:0000256" key="2">
    <source>
        <dbReference type="ARBA" id="ARBA00022729"/>
    </source>
</evidence>
<dbReference type="Gene3D" id="3.40.50.2300">
    <property type="match status" value="2"/>
</dbReference>
<evidence type="ECO:0000256" key="1">
    <source>
        <dbReference type="ARBA" id="ARBA00004196"/>
    </source>
</evidence>
<dbReference type="InterPro" id="IPR028082">
    <property type="entry name" value="Peripla_BP_I"/>
</dbReference>
<dbReference type="Pfam" id="PF13407">
    <property type="entry name" value="Peripla_BP_4"/>
    <property type="match status" value="1"/>
</dbReference>
<dbReference type="EMBL" id="QGGL01000002">
    <property type="protein sequence ID" value="PWK16039.1"/>
    <property type="molecule type" value="Genomic_DNA"/>
</dbReference>
<evidence type="ECO:0000259" key="4">
    <source>
        <dbReference type="Pfam" id="PF13407"/>
    </source>
</evidence>
<name>A0A316DFN7_9BACL</name>